<protein>
    <recommendedName>
        <fullName evidence="5">NodB homology domain-containing protein</fullName>
    </recommendedName>
</protein>
<dbReference type="GO" id="GO:0016810">
    <property type="term" value="F:hydrolase activity, acting on carbon-nitrogen (but not peptide) bonds"/>
    <property type="evidence" value="ECO:0007669"/>
    <property type="project" value="InterPro"/>
</dbReference>
<keyword evidence="4" id="KW-0812">Transmembrane</keyword>
<dbReference type="AlphaFoldDB" id="A0A455SN02"/>
<evidence type="ECO:0000313" key="6">
    <source>
        <dbReference type="EMBL" id="BBH89040.1"/>
    </source>
</evidence>
<organism evidence="6">
    <name type="scientific">Thermosporothrix sp. COM3</name>
    <dbReference type="NCBI Taxonomy" id="2490863"/>
    <lineage>
        <taxon>Bacteria</taxon>
        <taxon>Bacillati</taxon>
        <taxon>Chloroflexota</taxon>
        <taxon>Ktedonobacteria</taxon>
        <taxon>Ktedonobacterales</taxon>
        <taxon>Thermosporotrichaceae</taxon>
        <taxon>Thermosporothrix</taxon>
    </lineage>
</organism>
<feature type="transmembrane region" description="Helical" evidence="4">
    <location>
        <begin position="84"/>
        <end position="105"/>
    </location>
</feature>
<dbReference type="CDD" id="cd10918">
    <property type="entry name" value="CE4_NodB_like_5s_6s"/>
    <property type="match status" value="1"/>
</dbReference>
<name>A0A455SN02_9CHLR</name>
<keyword evidence="2" id="KW-0732">Signal</keyword>
<feature type="compositionally biased region" description="Pro residues" evidence="3">
    <location>
        <begin position="63"/>
        <end position="74"/>
    </location>
</feature>
<dbReference type="PANTHER" id="PTHR34216:SF3">
    <property type="entry name" value="POLY-BETA-1,6-N-ACETYL-D-GLUCOSAMINE N-DEACETYLASE"/>
    <property type="match status" value="1"/>
</dbReference>
<comment type="subcellular location">
    <subcellularLocation>
        <location evidence="1">Secreted</location>
    </subcellularLocation>
</comment>
<evidence type="ECO:0000259" key="5">
    <source>
        <dbReference type="PROSITE" id="PS51677"/>
    </source>
</evidence>
<feature type="region of interest" description="Disordered" evidence="3">
    <location>
        <begin position="1"/>
        <end position="20"/>
    </location>
</feature>
<accession>A0A455SN02</accession>
<keyword evidence="4" id="KW-1133">Transmembrane helix</keyword>
<dbReference type="Pfam" id="PF01522">
    <property type="entry name" value="Polysacc_deac_1"/>
    <property type="match status" value="1"/>
</dbReference>
<dbReference type="Gene3D" id="3.20.20.370">
    <property type="entry name" value="Glycoside hydrolase/deacetylase"/>
    <property type="match status" value="1"/>
</dbReference>
<proteinExistence type="predicted"/>
<dbReference type="InterPro" id="IPR011330">
    <property type="entry name" value="Glyco_hydro/deAcase_b/a-brl"/>
</dbReference>
<feature type="compositionally biased region" description="Polar residues" evidence="3">
    <location>
        <begin position="9"/>
        <end position="20"/>
    </location>
</feature>
<sequence>MMYDHKTSFESAGRQTGIENTPFPTAFPELPGQNEELIQDFVAYSRQQPFQVERAPEVASRQPDPPPFTRPTIPPVMHSRRRPLWLPLVISLIALVVVFGGVLGYTATLSNKGGSASPNTPQLTAQQQAHKVAEQFMTAFKAKDYQKLWSLLHPEIQKQWKNQAAYVAFQQARYNAYTFHSYTFGKEEQRKTWINPETMQSYSNVLHIPVSLKLDLTEPPADTTLLADDVLHPSRIFQNLPLIIQEMTLKGKEKQWRVLAGGPADPEAPVLPPLQPPAQQLAVPILMYHHILELPASASALDLSLAVSPQQFEEQLKYLKQRGYHAITFNQLFNALYFGASLPEHPVILTFDDGYTDAYTNAYTLLKKYGYTGMFYIITEKIGWEGQATWNQLREMLANGMQIGSHSVHHVDMGVTYLSSPDQAFRELQESRATLEKNLKVPIQQFCYPAGEPFRSGALSTQQAVVAQLNKAGYVGSTIAPGETGIIQDSQQPQKLFRIRVDGRYGLDVFTASIP</sequence>
<feature type="region of interest" description="Disordered" evidence="3">
    <location>
        <begin position="54"/>
        <end position="74"/>
    </location>
</feature>
<evidence type="ECO:0000256" key="3">
    <source>
        <dbReference type="SAM" id="MobiDB-lite"/>
    </source>
</evidence>
<dbReference type="PANTHER" id="PTHR34216">
    <property type="match status" value="1"/>
</dbReference>
<feature type="domain" description="NodB homology" evidence="5">
    <location>
        <begin position="345"/>
        <end position="515"/>
    </location>
</feature>
<gene>
    <name evidence="6" type="ORF">KTC_37910</name>
</gene>
<dbReference type="InterPro" id="IPR002509">
    <property type="entry name" value="NODB_dom"/>
</dbReference>
<evidence type="ECO:0000256" key="2">
    <source>
        <dbReference type="ARBA" id="ARBA00022729"/>
    </source>
</evidence>
<dbReference type="EMBL" id="AP019376">
    <property type="protein sequence ID" value="BBH89040.1"/>
    <property type="molecule type" value="Genomic_DNA"/>
</dbReference>
<evidence type="ECO:0000256" key="1">
    <source>
        <dbReference type="ARBA" id="ARBA00004613"/>
    </source>
</evidence>
<evidence type="ECO:0000256" key="4">
    <source>
        <dbReference type="SAM" id="Phobius"/>
    </source>
</evidence>
<keyword evidence="4" id="KW-0472">Membrane</keyword>
<dbReference type="InterPro" id="IPR051398">
    <property type="entry name" value="Polysacch_Deacetylase"/>
</dbReference>
<dbReference type="SUPFAM" id="SSF88713">
    <property type="entry name" value="Glycoside hydrolase/deacetylase"/>
    <property type="match status" value="1"/>
</dbReference>
<dbReference type="GO" id="GO:0005975">
    <property type="term" value="P:carbohydrate metabolic process"/>
    <property type="evidence" value="ECO:0007669"/>
    <property type="project" value="InterPro"/>
</dbReference>
<dbReference type="PROSITE" id="PS51677">
    <property type="entry name" value="NODB"/>
    <property type="match status" value="1"/>
</dbReference>
<reference evidence="6" key="1">
    <citation type="submission" date="2018-12" db="EMBL/GenBank/DDBJ databases">
        <title>Novel natural products biosynthetic potential of the class Ktedonobacteria.</title>
        <authorList>
            <person name="Zheng Y."/>
            <person name="Saitou A."/>
            <person name="Wang C.M."/>
            <person name="Toyoda A."/>
            <person name="Minakuchi Y."/>
            <person name="Sekiguchi Y."/>
            <person name="Ueda K."/>
            <person name="Takano H."/>
            <person name="Sakai Y."/>
            <person name="Yokota A."/>
            <person name="Yabe S."/>
        </authorList>
    </citation>
    <scope>NUCLEOTIDE SEQUENCE</scope>
    <source>
        <strain evidence="6">COM3</strain>
    </source>
</reference>
<dbReference type="GO" id="GO:0005576">
    <property type="term" value="C:extracellular region"/>
    <property type="evidence" value="ECO:0007669"/>
    <property type="project" value="UniProtKB-SubCell"/>
</dbReference>